<gene>
    <name evidence="1" type="ORF">V6N11_036206</name>
</gene>
<dbReference type="Proteomes" id="UP001396334">
    <property type="component" value="Unassembled WGS sequence"/>
</dbReference>
<dbReference type="SUPFAM" id="SSF51621">
    <property type="entry name" value="Phosphoenolpyruvate/pyruvate domain"/>
    <property type="match status" value="1"/>
</dbReference>
<organism evidence="1 2">
    <name type="scientific">Hibiscus sabdariffa</name>
    <name type="common">roselle</name>
    <dbReference type="NCBI Taxonomy" id="183260"/>
    <lineage>
        <taxon>Eukaryota</taxon>
        <taxon>Viridiplantae</taxon>
        <taxon>Streptophyta</taxon>
        <taxon>Embryophyta</taxon>
        <taxon>Tracheophyta</taxon>
        <taxon>Spermatophyta</taxon>
        <taxon>Magnoliopsida</taxon>
        <taxon>eudicotyledons</taxon>
        <taxon>Gunneridae</taxon>
        <taxon>Pentapetalae</taxon>
        <taxon>rosids</taxon>
        <taxon>malvids</taxon>
        <taxon>Malvales</taxon>
        <taxon>Malvaceae</taxon>
        <taxon>Malvoideae</taxon>
        <taxon>Hibiscus</taxon>
    </lineage>
</organism>
<evidence type="ECO:0000313" key="1">
    <source>
        <dbReference type="EMBL" id="KAK9009677.1"/>
    </source>
</evidence>
<sequence length="106" mass="11405">MGQLSSVNFSTRKPRTHTLFTAPKRFQVISGCLGERSSPAKTLRQILESPGIHQGPACFDGLRAKLVERAGFQCCLIGGFSSAGVVGFQSVNLFCSMIGKLLVFVI</sequence>
<keyword evidence="2" id="KW-1185">Reference proteome</keyword>
<name>A0ABR2R9Q9_9ROSI</name>
<proteinExistence type="predicted"/>
<comment type="caution">
    <text evidence="1">The sequence shown here is derived from an EMBL/GenBank/DDBJ whole genome shotgun (WGS) entry which is preliminary data.</text>
</comment>
<dbReference type="EMBL" id="JBBPBN010000024">
    <property type="protein sequence ID" value="KAK9009677.1"/>
    <property type="molecule type" value="Genomic_DNA"/>
</dbReference>
<dbReference type="InterPro" id="IPR040442">
    <property type="entry name" value="Pyrv_kinase-like_dom_sf"/>
</dbReference>
<reference evidence="1 2" key="1">
    <citation type="journal article" date="2024" name="G3 (Bethesda)">
        <title>Genome assembly of Hibiscus sabdariffa L. provides insights into metabolisms of medicinal natural products.</title>
        <authorList>
            <person name="Kim T."/>
        </authorList>
    </citation>
    <scope>NUCLEOTIDE SEQUENCE [LARGE SCALE GENOMIC DNA]</scope>
    <source>
        <strain evidence="1">TK-2024</strain>
        <tissue evidence="1">Old leaves</tissue>
    </source>
</reference>
<dbReference type="Gene3D" id="3.20.20.60">
    <property type="entry name" value="Phosphoenolpyruvate-binding domains"/>
    <property type="match status" value="1"/>
</dbReference>
<dbReference type="PANTHER" id="PTHR42905:SF2">
    <property type="entry name" value="PHOSPHOENOLPYRUVATE CARBOXYLASE FAMILY PROTEIN"/>
    <property type="match status" value="1"/>
</dbReference>
<protein>
    <submittedName>
        <fullName evidence="1">Uncharacterized protein</fullName>
    </submittedName>
</protein>
<dbReference type="InterPro" id="IPR015813">
    <property type="entry name" value="Pyrv/PenolPyrv_kinase-like_dom"/>
</dbReference>
<dbReference type="PANTHER" id="PTHR42905">
    <property type="entry name" value="PHOSPHOENOLPYRUVATE CARBOXYLASE"/>
    <property type="match status" value="1"/>
</dbReference>
<accession>A0ABR2R9Q9</accession>
<evidence type="ECO:0000313" key="2">
    <source>
        <dbReference type="Proteomes" id="UP001396334"/>
    </source>
</evidence>